<dbReference type="Proteomes" id="UP000061382">
    <property type="component" value="Plasmid 1"/>
</dbReference>
<evidence type="ECO:0000313" key="3">
    <source>
        <dbReference type="Proteomes" id="UP000061382"/>
    </source>
</evidence>
<sequence length="210" mass="23141">MKLIVFGSTGSVGKQVVRKALEQGFNVTAFCRNKSKLEHPGNQGMRVFTGDVFNAKAVEDAIAGHDAVCVVLGSGKGKASLVRSEGTRNVISGMKRNSVDRLVCQTTLGAGNSRGNLNFFWKKVMFGWLLKKVYLDHELQEEYVMASGLSWTLVRPAAFTDGEETGHYRHGFSPDDKTTKLKISRRDIAGFLIKELSGNHYIHQTPGLSY</sequence>
<dbReference type="OrthoDB" id="9790734at2"/>
<dbReference type="InterPro" id="IPR036291">
    <property type="entry name" value="NAD(P)-bd_dom_sf"/>
</dbReference>
<proteinExistence type="predicted"/>
<dbReference type="SUPFAM" id="SSF51735">
    <property type="entry name" value="NAD(P)-binding Rossmann-fold domains"/>
    <property type="match status" value="1"/>
</dbReference>
<dbReference type="InterPro" id="IPR051606">
    <property type="entry name" value="Polyketide_Oxido-like"/>
</dbReference>
<dbReference type="Pfam" id="PF13460">
    <property type="entry name" value="NAD_binding_10"/>
    <property type="match status" value="1"/>
</dbReference>
<dbReference type="AlphaFoldDB" id="A0A0P0C992"/>
<name>A0A0P0C992_9BACT</name>
<accession>A0A0P0C992</accession>
<keyword evidence="3" id="KW-1185">Reference proteome</keyword>
<reference evidence="2 3" key="1">
    <citation type="submission" date="2015-08" db="EMBL/GenBank/DDBJ databases">
        <title>Complete genome sequence of Rufibacter tibetensis strain 1351t, a radiation-resistant bacterium from tibet plateau.</title>
        <authorList>
            <person name="Dai J."/>
        </authorList>
    </citation>
    <scope>NUCLEOTIDE SEQUENCE [LARGE SCALE GENOMIC DNA]</scope>
    <source>
        <strain evidence="2 3">1351</strain>
        <plasmid evidence="2 3">1</plasmid>
    </source>
</reference>
<feature type="domain" description="NAD(P)-binding" evidence="1">
    <location>
        <begin position="7"/>
        <end position="196"/>
    </location>
</feature>
<dbReference type="Gene3D" id="3.40.50.720">
    <property type="entry name" value="NAD(P)-binding Rossmann-like Domain"/>
    <property type="match status" value="1"/>
</dbReference>
<dbReference type="PATRIC" id="fig|512763.3.peg.4800"/>
<gene>
    <name evidence="2" type="ORF">DC20_21810</name>
</gene>
<protein>
    <submittedName>
        <fullName evidence="2">Epimerase</fullName>
    </submittedName>
</protein>
<dbReference type="GO" id="GO:0004074">
    <property type="term" value="F:biliverdin reductase [NAD(P)H] activity"/>
    <property type="evidence" value="ECO:0007669"/>
    <property type="project" value="TreeGrafter"/>
</dbReference>
<dbReference type="CDD" id="cd05244">
    <property type="entry name" value="BVR-B_like_SDR_a"/>
    <property type="match status" value="1"/>
</dbReference>
<geneLocation type="plasmid" evidence="2 3">
    <name>1</name>
</geneLocation>
<dbReference type="PANTHER" id="PTHR43355:SF2">
    <property type="entry name" value="FLAVIN REDUCTASE (NADPH)"/>
    <property type="match status" value="1"/>
</dbReference>
<organism evidence="2 3">
    <name type="scientific">Rufibacter tibetensis</name>
    <dbReference type="NCBI Taxonomy" id="512763"/>
    <lineage>
        <taxon>Bacteria</taxon>
        <taxon>Pseudomonadati</taxon>
        <taxon>Bacteroidota</taxon>
        <taxon>Cytophagia</taxon>
        <taxon>Cytophagales</taxon>
        <taxon>Hymenobacteraceae</taxon>
        <taxon>Rufibacter</taxon>
    </lineage>
</organism>
<evidence type="ECO:0000313" key="2">
    <source>
        <dbReference type="EMBL" id="ALJ01691.1"/>
    </source>
</evidence>
<evidence type="ECO:0000259" key="1">
    <source>
        <dbReference type="Pfam" id="PF13460"/>
    </source>
</evidence>
<dbReference type="InterPro" id="IPR016040">
    <property type="entry name" value="NAD(P)-bd_dom"/>
</dbReference>
<dbReference type="PANTHER" id="PTHR43355">
    <property type="entry name" value="FLAVIN REDUCTASE (NADPH)"/>
    <property type="match status" value="1"/>
</dbReference>
<dbReference type="EMBL" id="CP012644">
    <property type="protein sequence ID" value="ALJ01691.1"/>
    <property type="molecule type" value="Genomic_DNA"/>
</dbReference>
<dbReference type="RefSeq" id="WP_062546156.1">
    <property type="nucleotide sequence ID" value="NZ_CP012644.1"/>
</dbReference>
<keyword evidence="2" id="KW-0614">Plasmid</keyword>
<dbReference type="GO" id="GO:0042602">
    <property type="term" value="F:riboflavin reductase (NADPH) activity"/>
    <property type="evidence" value="ECO:0007669"/>
    <property type="project" value="TreeGrafter"/>
</dbReference>
<dbReference type="KEGG" id="rti:DC20_21810"/>